<dbReference type="InterPro" id="IPR029044">
    <property type="entry name" value="Nucleotide-diphossugar_trans"/>
</dbReference>
<dbReference type="AlphaFoldDB" id="A0A0F9X0S8"/>
<dbReference type="InterPro" id="IPR001173">
    <property type="entry name" value="Glyco_trans_2-like"/>
</dbReference>
<comment type="caution">
    <text evidence="2">The sequence shown here is derived from an EMBL/GenBank/DDBJ whole genome shotgun (WGS) entry which is preliminary data.</text>
</comment>
<accession>A0A0F9X0S8</accession>
<gene>
    <name evidence="2" type="ORF">LCGC14_0208620</name>
</gene>
<name>A0A0F9X0S8_9ZZZZ</name>
<reference evidence="2" key="1">
    <citation type="journal article" date="2015" name="Nature">
        <title>Complex archaea that bridge the gap between prokaryotes and eukaryotes.</title>
        <authorList>
            <person name="Spang A."/>
            <person name="Saw J.H."/>
            <person name="Jorgensen S.L."/>
            <person name="Zaremba-Niedzwiedzka K."/>
            <person name="Martijn J."/>
            <person name="Lind A.E."/>
            <person name="van Eijk R."/>
            <person name="Schleper C."/>
            <person name="Guy L."/>
            <person name="Ettema T.J."/>
        </authorList>
    </citation>
    <scope>NUCLEOTIDE SEQUENCE</scope>
</reference>
<evidence type="ECO:0000259" key="1">
    <source>
        <dbReference type="Pfam" id="PF00535"/>
    </source>
</evidence>
<dbReference type="SUPFAM" id="SSF53448">
    <property type="entry name" value="Nucleotide-diphospho-sugar transferases"/>
    <property type="match status" value="1"/>
</dbReference>
<sequence length="250" mass="28323">MTTTRAVAISTYNRVEHIDEVIQGVLSTVPNGTDVFVVDDGSTDSTPQFVTREFPGVHYYRGPNMGVGGNKTRCLYLMRQHHFSCIIEDDLVPTEKNWFECYEAAASLMDVHHWARVQDKEIPETVPSFTEYMKKTMNATPIFASSPRGDMTFITRKVISTVGGFNPAFQGCGMSHGEWSSRVIRAGLVSHPLNYLDIAEARDKFKQVGDQIGGRWEEDPEKIKKQIAYNRKVAKKLKNIEQLYCPLILR</sequence>
<evidence type="ECO:0000313" key="2">
    <source>
        <dbReference type="EMBL" id="KKN92371.1"/>
    </source>
</evidence>
<feature type="domain" description="Glycosyltransferase 2-like" evidence="1">
    <location>
        <begin position="7"/>
        <end position="110"/>
    </location>
</feature>
<organism evidence="2">
    <name type="scientific">marine sediment metagenome</name>
    <dbReference type="NCBI Taxonomy" id="412755"/>
    <lineage>
        <taxon>unclassified sequences</taxon>
        <taxon>metagenomes</taxon>
        <taxon>ecological metagenomes</taxon>
    </lineage>
</organism>
<dbReference type="EMBL" id="LAZR01000095">
    <property type="protein sequence ID" value="KKN92371.1"/>
    <property type="molecule type" value="Genomic_DNA"/>
</dbReference>
<proteinExistence type="predicted"/>
<protein>
    <recommendedName>
        <fullName evidence="1">Glycosyltransferase 2-like domain-containing protein</fullName>
    </recommendedName>
</protein>
<dbReference type="Gene3D" id="3.90.550.10">
    <property type="entry name" value="Spore Coat Polysaccharide Biosynthesis Protein SpsA, Chain A"/>
    <property type="match status" value="1"/>
</dbReference>
<dbReference type="Pfam" id="PF00535">
    <property type="entry name" value="Glycos_transf_2"/>
    <property type="match status" value="1"/>
</dbReference>